<sequence length="580" mass="63642">MSSGKPDVILRKYRSILFSALAVELTTFIVSLLDPIIAGNRIGIGALSAISLFSPFISFSTFVAAVINTGTLVNYTLMIGKFQKKRANEIFSQGMIMAVSAGVMMTLIILLVKPLFISSLSPPAEVEGYLNRYYNIAAFYPLLFPTNCILNNIIVTEGGEKHAAISNICCIVGNIIFSFRLAGMFGIMGIAAATLASNVVFSVLLVIWLFIKKSNVRFVFHFSFEDFFCIAKCGIVKASKFVAASIMLWSVNLYILRNYDEVTFKVWTIDQNIIGLSSVFLGLAMTLQPIIGTLLGEMNTKAIKLLVHHLMRDLAVIGAGCSALIICFTGTVLKCFGVADGDVFGAGITALRITSLTIVFSALTAAFFIYYILVGRQLLAFVIGLLTDLLCPMSFVLLSGTLCKGSPDILWIAIAASGLIAFLLSAVIVFLRCKQSSFPLLLPLSRDEQIHIFSFEITAKNNSEMAKITEKMLLDNGFSKRLQLLVSVCIEDMLGLILEHNLTDSCRLYAECTLIIGEGSVQVILRDTGKQFDLSDLSTEEHSFLQYIVERLMTVTDHGAYISTTGYNRNEMVFKENKIS</sequence>
<feature type="transmembrane region" description="Helical" evidence="6">
    <location>
        <begin position="241"/>
        <end position="259"/>
    </location>
</feature>
<keyword evidence="6" id="KW-0812">Transmembrane</keyword>
<feature type="transmembrane region" description="Helical" evidence="6">
    <location>
        <begin position="187"/>
        <end position="211"/>
    </location>
</feature>
<accession>A0A1H9VGY2</accession>
<evidence type="ECO:0000256" key="3">
    <source>
        <dbReference type="ARBA" id="ARBA00020268"/>
    </source>
</evidence>
<proteinExistence type="inferred from homology"/>
<feature type="transmembrane region" description="Helical" evidence="6">
    <location>
        <begin position="162"/>
        <end position="181"/>
    </location>
</feature>
<dbReference type="EMBL" id="FOGJ01000023">
    <property type="protein sequence ID" value="SES20829.1"/>
    <property type="molecule type" value="Genomic_DNA"/>
</dbReference>
<evidence type="ECO:0000256" key="5">
    <source>
        <dbReference type="ARBA" id="ARBA00031636"/>
    </source>
</evidence>
<feature type="transmembrane region" description="Helical" evidence="6">
    <location>
        <begin position="16"/>
        <end position="38"/>
    </location>
</feature>
<name>A0A1H9VGY2_BUTFI</name>
<dbReference type="AlphaFoldDB" id="A0A1H9VGY2"/>
<feature type="transmembrane region" description="Helical" evidence="6">
    <location>
        <begin position="90"/>
        <end position="112"/>
    </location>
</feature>
<dbReference type="RefSeq" id="WP_074757656.1">
    <property type="nucleotide sequence ID" value="NZ_FOGJ01000023.1"/>
</dbReference>
<organism evidence="7 8">
    <name type="scientific">Butyrivibrio fibrisolvens</name>
    <dbReference type="NCBI Taxonomy" id="831"/>
    <lineage>
        <taxon>Bacteria</taxon>
        <taxon>Bacillati</taxon>
        <taxon>Bacillota</taxon>
        <taxon>Clostridia</taxon>
        <taxon>Lachnospirales</taxon>
        <taxon>Lachnospiraceae</taxon>
        <taxon>Butyrivibrio</taxon>
    </lineage>
</organism>
<feature type="transmembrane region" description="Helical" evidence="6">
    <location>
        <begin position="378"/>
        <end position="397"/>
    </location>
</feature>
<comment type="similarity">
    <text evidence="2">Belongs to the multi antimicrobial extrusion (MATE) (TC 2.A.66.1) family.</text>
</comment>
<dbReference type="Proteomes" id="UP000182584">
    <property type="component" value="Unassembled WGS sequence"/>
</dbReference>
<dbReference type="GO" id="GO:0005886">
    <property type="term" value="C:plasma membrane"/>
    <property type="evidence" value="ECO:0007669"/>
    <property type="project" value="TreeGrafter"/>
</dbReference>
<feature type="transmembrane region" description="Helical" evidence="6">
    <location>
        <begin position="44"/>
        <end position="69"/>
    </location>
</feature>
<feature type="transmembrane region" description="Helical" evidence="6">
    <location>
        <begin position="314"/>
        <end position="333"/>
    </location>
</feature>
<dbReference type="InterPro" id="IPR050222">
    <property type="entry name" value="MATE_MdtK"/>
</dbReference>
<keyword evidence="6" id="KW-1133">Transmembrane helix</keyword>
<dbReference type="PANTHER" id="PTHR43298">
    <property type="entry name" value="MULTIDRUG RESISTANCE PROTEIN NORM-RELATED"/>
    <property type="match status" value="1"/>
</dbReference>
<dbReference type="PANTHER" id="PTHR43298:SF2">
    <property type="entry name" value="FMN_FAD EXPORTER YEEO-RELATED"/>
    <property type="match status" value="1"/>
</dbReference>
<dbReference type="InterPro" id="IPR002528">
    <property type="entry name" value="MATE_fam"/>
</dbReference>
<evidence type="ECO:0000313" key="7">
    <source>
        <dbReference type="EMBL" id="SES20829.1"/>
    </source>
</evidence>
<evidence type="ECO:0000256" key="1">
    <source>
        <dbReference type="ARBA" id="ARBA00003408"/>
    </source>
</evidence>
<protein>
    <recommendedName>
        <fullName evidence="3">Probable multidrug resistance protein NorM</fullName>
    </recommendedName>
    <alternativeName>
        <fullName evidence="5">Multidrug-efflux transporter</fullName>
    </alternativeName>
</protein>
<dbReference type="GO" id="GO:0042910">
    <property type="term" value="F:xenobiotic transmembrane transporter activity"/>
    <property type="evidence" value="ECO:0007669"/>
    <property type="project" value="InterPro"/>
</dbReference>
<keyword evidence="6" id="KW-0472">Membrane</keyword>
<evidence type="ECO:0000313" key="8">
    <source>
        <dbReference type="Proteomes" id="UP000182584"/>
    </source>
</evidence>
<reference evidence="7 8" key="1">
    <citation type="submission" date="2016-10" db="EMBL/GenBank/DDBJ databases">
        <authorList>
            <person name="de Groot N.N."/>
        </authorList>
    </citation>
    <scope>NUCLEOTIDE SEQUENCE [LARGE SCALE GENOMIC DNA]</scope>
    <source>
        <strain evidence="7 8">AR40</strain>
    </source>
</reference>
<feature type="transmembrane region" description="Helical" evidence="6">
    <location>
        <begin position="409"/>
        <end position="431"/>
    </location>
</feature>
<dbReference type="Pfam" id="PF01554">
    <property type="entry name" value="MatE"/>
    <property type="match status" value="1"/>
</dbReference>
<comment type="function">
    <text evidence="1">Multidrug efflux pump.</text>
</comment>
<evidence type="ECO:0000256" key="2">
    <source>
        <dbReference type="ARBA" id="ARBA00010199"/>
    </source>
</evidence>
<evidence type="ECO:0000256" key="6">
    <source>
        <dbReference type="SAM" id="Phobius"/>
    </source>
</evidence>
<feature type="transmembrane region" description="Helical" evidence="6">
    <location>
        <begin position="353"/>
        <end position="373"/>
    </location>
</feature>
<keyword evidence="4" id="KW-0813">Transport</keyword>
<evidence type="ECO:0000256" key="4">
    <source>
        <dbReference type="ARBA" id="ARBA00022448"/>
    </source>
</evidence>
<feature type="transmembrane region" description="Helical" evidence="6">
    <location>
        <begin position="271"/>
        <end position="294"/>
    </location>
</feature>
<gene>
    <name evidence="7" type="ORF">SAMN04487884_12325</name>
</gene>
<feature type="transmembrane region" description="Helical" evidence="6">
    <location>
        <begin position="132"/>
        <end position="150"/>
    </location>
</feature>
<dbReference type="GO" id="GO:0015297">
    <property type="term" value="F:antiporter activity"/>
    <property type="evidence" value="ECO:0007669"/>
    <property type="project" value="InterPro"/>
</dbReference>
<dbReference type="OrthoDB" id="9808973at2"/>